<dbReference type="Gene3D" id="1.25.40.10">
    <property type="entry name" value="Tetratricopeptide repeat domain"/>
    <property type="match status" value="1"/>
</dbReference>
<dbReference type="InterPro" id="IPR019734">
    <property type="entry name" value="TPR_rpt"/>
</dbReference>
<comment type="caution">
    <text evidence="3">The sequence shown here is derived from an EMBL/GenBank/DDBJ whole genome shotgun (WGS) entry which is preliminary data.</text>
</comment>
<proteinExistence type="predicted"/>
<dbReference type="PANTHER" id="PTHR47691">
    <property type="entry name" value="REGULATOR-RELATED"/>
    <property type="match status" value="1"/>
</dbReference>
<dbReference type="SUPFAM" id="SSF48452">
    <property type="entry name" value="TPR-like"/>
    <property type="match status" value="1"/>
</dbReference>
<dbReference type="InterPro" id="IPR011990">
    <property type="entry name" value="TPR-like_helical_dom_sf"/>
</dbReference>
<dbReference type="InterPro" id="IPR010982">
    <property type="entry name" value="Lambda_DNA-bd_dom_sf"/>
</dbReference>
<keyword evidence="4" id="KW-1185">Reference proteome</keyword>
<dbReference type="Pfam" id="PF00931">
    <property type="entry name" value="NB-ARC"/>
    <property type="match status" value="1"/>
</dbReference>
<dbReference type="GO" id="GO:0003677">
    <property type="term" value="F:DNA binding"/>
    <property type="evidence" value="ECO:0007669"/>
    <property type="project" value="InterPro"/>
</dbReference>
<dbReference type="PRINTS" id="PR00364">
    <property type="entry name" value="DISEASERSIST"/>
</dbReference>
<dbReference type="AlphaFoldDB" id="A0A4U3LI60"/>
<dbReference type="Pfam" id="PF13560">
    <property type="entry name" value="HTH_31"/>
    <property type="match status" value="1"/>
</dbReference>
<dbReference type="SUPFAM" id="SSF52540">
    <property type="entry name" value="P-loop containing nucleoside triphosphate hydrolases"/>
    <property type="match status" value="1"/>
</dbReference>
<dbReference type="PANTHER" id="PTHR47691:SF3">
    <property type="entry name" value="HTH-TYPE TRANSCRIPTIONAL REGULATOR RV0890C-RELATED"/>
    <property type="match status" value="1"/>
</dbReference>
<keyword evidence="1" id="KW-0802">TPR repeat</keyword>
<dbReference type="SMART" id="SM00530">
    <property type="entry name" value="HTH_XRE"/>
    <property type="match status" value="1"/>
</dbReference>
<dbReference type="Gene3D" id="1.10.260.40">
    <property type="entry name" value="lambda repressor-like DNA-binding domains"/>
    <property type="match status" value="1"/>
</dbReference>
<name>A0A4U3LI60_9ACTN</name>
<accession>A0A4U3LI60</accession>
<reference evidence="3 4" key="1">
    <citation type="submission" date="2019-04" db="EMBL/GenBank/DDBJ databases">
        <title>Kribbella sp. NEAU-THZ 27 nov., a novel actinomycete isolated from soil.</title>
        <authorList>
            <person name="Duan L."/>
        </authorList>
    </citation>
    <scope>NUCLEOTIDE SEQUENCE [LARGE SCALE GENOMIC DNA]</scope>
    <source>
        <strain evidence="4">NEAU-THZ27</strain>
    </source>
</reference>
<dbReference type="GO" id="GO:0043531">
    <property type="term" value="F:ADP binding"/>
    <property type="evidence" value="ECO:0007669"/>
    <property type="project" value="InterPro"/>
</dbReference>
<organism evidence="3 4">
    <name type="scientific">Kribbella jiaozuonensis</name>
    <dbReference type="NCBI Taxonomy" id="2575441"/>
    <lineage>
        <taxon>Bacteria</taxon>
        <taxon>Bacillati</taxon>
        <taxon>Actinomycetota</taxon>
        <taxon>Actinomycetes</taxon>
        <taxon>Propionibacteriales</taxon>
        <taxon>Kribbellaceae</taxon>
        <taxon>Kribbella</taxon>
    </lineage>
</organism>
<sequence>MAELSTTLSELLRTFRTRSGLTQAALAEKAGLSEQAISVLERGTRSRPRMDTIRGLTKALDLTPAEADQFLAVARGKGHGSAPATQAADATAGVAASPVPWQLPPAARDFTGRGAQLDAMLSVLRNPTGSAPVGLVAVTGMGGIGKTALAVQAAHILTDSYPDGQLYLNLRGYGPGTPMAVADAQRQLLRSVGVDVRLIPGDVEEAAAVLRSELAGRRLLILLDNAVDITHVLPLLPGHAGSSAIITSRGSLATLAGARQVHLDALSESESVELLTGVIGEARVAAEPDAARNLTAISGRLPLAVRLIGGRLASRPTWPIHHLVAVLQDEKRRLDGFGSDENSVRASIASSVDFLDSSDRPLDRDAAGVLPLLSVLDGSDLLTVVASRLLELPLHRTDAILERLVDLNLLESVAPERYRFHDLIRAYARERADEILTTEERDAGVQRALRLYTEIGWAVQSRTHPANPRIALATAPFEPLPTTSDTEAALSWLDDEQRNLTDRYHQASQSSLARTAEIPELVLSLFGYLESRSRWVEMREMCGTALEIATQLELGPMAAWLEHDTAIPEVENGSLEAAAERLLRALARFRALPDLRGQARCCTSIAHVLGRLNRVADAIDYGNEALQLSQELGDETVVGVAHVALGALYDRNGDYALADASYQRGIKLAEQSQDSRSVSKRYLNTGFSHLLVGRVDDAVGPLLKSLDAAKRGKSDDLQTQAMQGLAGAHASRGEYREAHAILDEGIVLVRALGNRLREGSFILEHGKISAAEADFPAATRYLESAMEILHTNSPHLEVVAAKLLEDVRHGHDYVYRFDDSHVT</sequence>
<gene>
    <name evidence="3" type="ORF">FDA38_32780</name>
</gene>
<dbReference type="SUPFAM" id="SSF47413">
    <property type="entry name" value="lambda repressor-like DNA-binding domains"/>
    <property type="match status" value="1"/>
</dbReference>
<protein>
    <submittedName>
        <fullName evidence="3">Tetratricopeptide repeat protein</fullName>
    </submittedName>
</protein>
<dbReference type="InterPro" id="IPR027417">
    <property type="entry name" value="P-loop_NTPase"/>
</dbReference>
<feature type="domain" description="HTH cro/C1-type" evidence="2">
    <location>
        <begin position="12"/>
        <end position="67"/>
    </location>
</feature>
<evidence type="ECO:0000313" key="4">
    <source>
        <dbReference type="Proteomes" id="UP000305836"/>
    </source>
</evidence>
<dbReference type="CDD" id="cd00093">
    <property type="entry name" value="HTH_XRE"/>
    <property type="match status" value="1"/>
</dbReference>
<dbReference type="SMART" id="SM00028">
    <property type="entry name" value="TPR"/>
    <property type="match status" value="3"/>
</dbReference>
<dbReference type="Pfam" id="PF13424">
    <property type="entry name" value="TPR_12"/>
    <property type="match status" value="1"/>
</dbReference>
<dbReference type="PROSITE" id="PS50005">
    <property type="entry name" value="TPR"/>
    <property type="match status" value="1"/>
</dbReference>
<dbReference type="RefSeq" id="WP_137258062.1">
    <property type="nucleotide sequence ID" value="NZ_JBHSPQ010000005.1"/>
</dbReference>
<dbReference type="Proteomes" id="UP000305836">
    <property type="component" value="Unassembled WGS sequence"/>
</dbReference>
<evidence type="ECO:0000259" key="2">
    <source>
        <dbReference type="PROSITE" id="PS50943"/>
    </source>
</evidence>
<dbReference type="InterPro" id="IPR002182">
    <property type="entry name" value="NB-ARC"/>
</dbReference>
<dbReference type="OrthoDB" id="4326794at2"/>
<evidence type="ECO:0000256" key="1">
    <source>
        <dbReference type="PROSITE-ProRule" id="PRU00339"/>
    </source>
</evidence>
<dbReference type="EMBL" id="SZPZ01000005">
    <property type="protein sequence ID" value="TKK75200.1"/>
    <property type="molecule type" value="Genomic_DNA"/>
</dbReference>
<dbReference type="InterPro" id="IPR001387">
    <property type="entry name" value="Cro/C1-type_HTH"/>
</dbReference>
<evidence type="ECO:0000313" key="3">
    <source>
        <dbReference type="EMBL" id="TKK75200.1"/>
    </source>
</evidence>
<dbReference type="PROSITE" id="PS50943">
    <property type="entry name" value="HTH_CROC1"/>
    <property type="match status" value="1"/>
</dbReference>
<feature type="repeat" description="TPR" evidence="1">
    <location>
        <begin position="639"/>
        <end position="672"/>
    </location>
</feature>
<dbReference type="Gene3D" id="3.40.50.300">
    <property type="entry name" value="P-loop containing nucleotide triphosphate hydrolases"/>
    <property type="match status" value="1"/>
</dbReference>